<dbReference type="EMBL" id="AEMG01000004">
    <property type="protein sequence ID" value="EFW93210.1"/>
    <property type="molecule type" value="Genomic_DNA"/>
</dbReference>
<dbReference type="STRING" id="797209.GCA_000376445_01131"/>
<dbReference type="RefSeq" id="WP_007977663.1">
    <property type="nucleotide sequence ID" value="NZ_AEMG01000004.1"/>
</dbReference>
<feature type="compositionally biased region" description="Polar residues" evidence="1">
    <location>
        <begin position="13"/>
        <end position="24"/>
    </location>
</feature>
<sequence>MGVFELHLHEPNFTLNTGETKSSTGFGSKSEPESEPEGEPGERETEPPSIAGKLGPLIVLAVIIALAKRVKRRRE</sequence>
<evidence type="ECO:0000256" key="2">
    <source>
        <dbReference type="SAM" id="Phobius"/>
    </source>
</evidence>
<protein>
    <recommendedName>
        <fullName evidence="7">PGF-CTERM protein</fullName>
    </recommendedName>
</protein>
<name>E7QQE6_HALPU</name>
<dbReference type="Proteomes" id="UP000003751">
    <property type="component" value="Unassembled WGS sequence"/>
</dbReference>
<feature type="transmembrane region" description="Helical" evidence="2">
    <location>
        <begin position="50"/>
        <end position="67"/>
    </location>
</feature>
<gene>
    <name evidence="4" type="ORF">SAMN05444342_1400</name>
    <name evidence="3" type="ORF">ZOD2009_05082</name>
</gene>
<organism evidence="3 5">
    <name type="scientific">Haladaptatus paucihalophilus DX253</name>
    <dbReference type="NCBI Taxonomy" id="797209"/>
    <lineage>
        <taxon>Archaea</taxon>
        <taxon>Methanobacteriati</taxon>
        <taxon>Methanobacteriota</taxon>
        <taxon>Stenosarchaea group</taxon>
        <taxon>Halobacteria</taxon>
        <taxon>Halobacteriales</taxon>
        <taxon>Haladaptataceae</taxon>
        <taxon>Haladaptatus</taxon>
    </lineage>
</organism>
<reference evidence="6" key="2">
    <citation type="submission" date="2016-11" db="EMBL/GenBank/DDBJ databases">
        <authorList>
            <person name="Varghese N."/>
            <person name="Submissions S."/>
        </authorList>
    </citation>
    <scope>NUCLEOTIDE SEQUENCE [LARGE SCALE GENOMIC DNA]</scope>
    <source>
        <strain evidence="6">DX253</strain>
    </source>
</reference>
<dbReference type="EMBL" id="FRAN01000002">
    <property type="protein sequence ID" value="SHK48069.1"/>
    <property type="molecule type" value="Genomic_DNA"/>
</dbReference>
<dbReference type="AlphaFoldDB" id="E7QQE6"/>
<keyword evidence="2" id="KW-0472">Membrane</keyword>
<keyword evidence="6" id="KW-1185">Reference proteome</keyword>
<evidence type="ECO:0008006" key="7">
    <source>
        <dbReference type="Google" id="ProtNLM"/>
    </source>
</evidence>
<feature type="compositionally biased region" description="Basic and acidic residues" evidence="1">
    <location>
        <begin position="1"/>
        <end position="10"/>
    </location>
</feature>
<accession>E7QQE6</accession>
<proteinExistence type="predicted"/>
<keyword evidence="2" id="KW-0812">Transmembrane</keyword>
<evidence type="ECO:0000313" key="6">
    <source>
        <dbReference type="Proteomes" id="UP000184203"/>
    </source>
</evidence>
<reference evidence="4" key="3">
    <citation type="submission" date="2016-11" db="EMBL/GenBank/DDBJ databases">
        <authorList>
            <person name="Jaros S."/>
            <person name="Januszkiewicz K."/>
            <person name="Wedrychowicz H."/>
        </authorList>
    </citation>
    <scope>NUCLEOTIDE SEQUENCE [LARGE SCALE GENOMIC DNA]</scope>
    <source>
        <strain evidence="4">DX253</strain>
    </source>
</reference>
<dbReference type="Proteomes" id="UP000184203">
    <property type="component" value="Unassembled WGS sequence"/>
</dbReference>
<evidence type="ECO:0000313" key="3">
    <source>
        <dbReference type="EMBL" id="EFW93210.1"/>
    </source>
</evidence>
<keyword evidence="2" id="KW-1133">Transmembrane helix</keyword>
<evidence type="ECO:0000313" key="5">
    <source>
        <dbReference type="Proteomes" id="UP000003751"/>
    </source>
</evidence>
<reference evidence="3 5" key="1">
    <citation type="journal article" date="2014" name="ISME J.">
        <title>Trehalose/2-sulfotrehalose biosynthesis and glycine-betaine uptake are widely spread mechanisms for osmoadaptation in the Halobacteriales.</title>
        <authorList>
            <person name="Youssef N.H."/>
            <person name="Savage-Ashlock K.N."/>
            <person name="McCully A.L."/>
            <person name="Luedtke B."/>
            <person name="Shaw E.I."/>
            <person name="Hoff W.D."/>
            <person name="Elshahed M.S."/>
        </authorList>
    </citation>
    <scope>NUCLEOTIDE SEQUENCE [LARGE SCALE GENOMIC DNA]</scope>
    <source>
        <strain evidence="3 5">DX253</strain>
    </source>
</reference>
<evidence type="ECO:0000256" key="1">
    <source>
        <dbReference type="SAM" id="MobiDB-lite"/>
    </source>
</evidence>
<evidence type="ECO:0000313" key="4">
    <source>
        <dbReference type="EMBL" id="SHK48069.1"/>
    </source>
</evidence>
<feature type="region of interest" description="Disordered" evidence="1">
    <location>
        <begin position="1"/>
        <end position="51"/>
    </location>
</feature>